<dbReference type="EMBL" id="CP144694">
    <property type="protein sequence ID" value="WVZ03220.1"/>
    <property type="molecule type" value="Genomic_DNA"/>
</dbReference>
<evidence type="ECO:0000313" key="2">
    <source>
        <dbReference type="Proteomes" id="UP001374535"/>
    </source>
</evidence>
<organism evidence="1 2">
    <name type="scientific">Vigna mungo</name>
    <name type="common">Black gram</name>
    <name type="synonym">Phaseolus mungo</name>
    <dbReference type="NCBI Taxonomy" id="3915"/>
    <lineage>
        <taxon>Eukaryota</taxon>
        <taxon>Viridiplantae</taxon>
        <taxon>Streptophyta</taxon>
        <taxon>Embryophyta</taxon>
        <taxon>Tracheophyta</taxon>
        <taxon>Spermatophyta</taxon>
        <taxon>Magnoliopsida</taxon>
        <taxon>eudicotyledons</taxon>
        <taxon>Gunneridae</taxon>
        <taxon>Pentapetalae</taxon>
        <taxon>rosids</taxon>
        <taxon>fabids</taxon>
        <taxon>Fabales</taxon>
        <taxon>Fabaceae</taxon>
        <taxon>Papilionoideae</taxon>
        <taxon>50 kb inversion clade</taxon>
        <taxon>NPAAA clade</taxon>
        <taxon>indigoferoid/millettioid clade</taxon>
        <taxon>Phaseoleae</taxon>
        <taxon>Vigna</taxon>
    </lineage>
</organism>
<accession>A0AAQ3N6D3</accession>
<evidence type="ECO:0000313" key="1">
    <source>
        <dbReference type="EMBL" id="WVZ03220.1"/>
    </source>
</evidence>
<keyword evidence="2" id="KW-1185">Reference proteome</keyword>
<dbReference type="Proteomes" id="UP001374535">
    <property type="component" value="Chromosome 7"/>
</dbReference>
<name>A0AAQ3N6D3_VIGMU</name>
<reference evidence="1 2" key="1">
    <citation type="journal article" date="2023" name="Life. Sci Alliance">
        <title>Evolutionary insights into 3D genome organization and epigenetic landscape of Vigna mungo.</title>
        <authorList>
            <person name="Junaid A."/>
            <person name="Singh B."/>
            <person name="Bhatia S."/>
        </authorList>
    </citation>
    <scope>NUCLEOTIDE SEQUENCE [LARGE SCALE GENOMIC DNA]</scope>
    <source>
        <strain evidence="1">Urdbean</strain>
    </source>
</reference>
<proteinExistence type="predicted"/>
<protein>
    <submittedName>
        <fullName evidence="1">Uncharacterized protein</fullName>
    </submittedName>
</protein>
<sequence length="159" mass="18346">MKAFHQMSARELKSKFSQGEEILAPGIDLQGVNSPELPSSVSRSRGKHYNNKKWEGINLNTLLDKQTSRRGLQQYSSFEEKLCQRLVVAKHWVVLVQIARQVEALQEAQLHLITLRSIRRYLANHVIRKEVHQLGGLVLRNVVLQEKSQTFSHKRNVWG</sequence>
<dbReference type="AlphaFoldDB" id="A0AAQ3N6D3"/>
<gene>
    <name evidence="1" type="ORF">V8G54_024026</name>
</gene>